<evidence type="ECO:0000256" key="6">
    <source>
        <dbReference type="ARBA" id="ARBA00023065"/>
    </source>
</evidence>
<evidence type="ECO:0000256" key="8">
    <source>
        <dbReference type="SAM" id="Phobius"/>
    </source>
</evidence>
<organism evidence="9 10">
    <name type="scientific">Pythium insidiosum</name>
    <name type="common">Pythiosis disease agent</name>
    <dbReference type="NCBI Taxonomy" id="114742"/>
    <lineage>
        <taxon>Eukaryota</taxon>
        <taxon>Sar</taxon>
        <taxon>Stramenopiles</taxon>
        <taxon>Oomycota</taxon>
        <taxon>Peronosporomycetes</taxon>
        <taxon>Pythiales</taxon>
        <taxon>Pythiaceae</taxon>
        <taxon>Pythium</taxon>
    </lineage>
</organism>
<dbReference type="AlphaFoldDB" id="A0AAD5LP87"/>
<dbReference type="Proteomes" id="UP001209570">
    <property type="component" value="Unassembled WGS sequence"/>
</dbReference>
<feature type="transmembrane region" description="Helical" evidence="8">
    <location>
        <begin position="25"/>
        <end position="45"/>
    </location>
</feature>
<reference evidence="9" key="1">
    <citation type="submission" date="2021-12" db="EMBL/GenBank/DDBJ databases">
        <title>Prjna785345.</title>
        <authorList>
            <person name="Rujirawat T."/>
            <person name="Krajaejun T."/>
        </authorList>
    </citation>
    <scope>NUCLEOTIDE SEQUENCE</scope>
    <source>
        <strain evidence="9">Pi057C3</strain>
    </source>
</reference>
<keyword evidence="4 8" id="KW-0812">Transmembrane</keyword>
<evidence type="ECO:0000313" key="9">
    <source>
        <dbReference type="EMBL" id="KAJ0404831.1"/>
    </source>
</evidence>
<evidence type="ECO:0000256" key="7">
    <source>
        <dbReference type="ARBA" id="ARBA00023136"/>
    </source>
</evidence>
<gene>
    <name evidence="9" type="ORF">P43SY_007913</name>
</gene>
<evidence type="ECO:0000256" key="1">
    <source>
        <dbReference type="ARBA" id="ARBA00004651"/>
    </source>
</evidence>
<keyword evidence="5 8" id="KW-1133">Transmembrane helix</keyword>
<name>A0AAD5LP87_PYTIN</name>
<dbReference type="GO" id="GO:0005886">
    <property type="term" value="C:plasma membrane"/>
    <property type="evidence" value="ECO:0007669"/>
    <property type="project" value="UniProtKB-SubCell"/>
</dbReference>
<accession>A0AAD5LP87</accession>
<evidence type="ECO:0000256" key="3">
    <source>
        <dbReference type="ARBA" id="ARBA00022475"/>
    </source>
</evidence>
<keyword evidence="6" id="KW-0406">Ion transport</keyword>
<evidence type="ECO:0000256" key="5">
    <source>
        <dbReference type="ARBA" id="ARBA00022989"/>
    </source>
</evidence>
<comment type="caution">
    <text evidence="9">The sequence shown here is derived from an EMBL/GenBank/DDBJ whole genome shotgun (WGS) entry which is preliminary data.</text>
</comment>
<proteinExistence type="predicted"/>
<comment type="subcellular location">
    <subcellularLocation>
        <location evidence="1">Cell membrane</location>
        <topology evidence="1">Multi-pass membrane protein</topology>
    </subcellularLocation>
</comment>
<dbReference type="PANTHER" id="PTHR33281">
    <property type="entry name" value="UPF0187 PROTEIN YNEE"/>
    <property type="match status" value="1"/>
</dbReference>
<protein>
    <submittedName>
        <fullName evidence="9">Uncharacterized protein</fullName>
    </submittedName>
</protein>
<keyword evidence="3" id="KW-1003">Cell membrane</keyword>
<evidence type="ECO:0000313" key="10">
    <source>
        <dbReference type="Proteomes" id="UP001209570"/>
    </source>
</evidence>
<sequence length="306" mass="34028">MIYYDSSNLRDILLRWHGSALNGPAPLRALCMALFALAVAALNSYHRFVVPTRESTAFVDTLTVFNTFIGLTISFRLNSAFQHTAFVDTLTVFNTFIGLTISFRLNSAFQQWRAGVVAVGALSEAARGIVTSGCAYVSVPAQLLTEPMSKSQSTTGVPRIVMEKCTFFMELRRLVFLYIAIVFHDCRGRDGIEKMKDAAVLTESELLKGVEIGSEIGFYHGCFLLWDHMMKHDVHRDKISARASKSIVSFGVLLNAFELKNIVDEDIMHKLLSIRAKFKVITALLGLKGALVFNAEDVDAHKNMSF</sequence>
<keyword evidence="7 8" id="KW-0472">Membrane</keyword>
<feature type="transmembrane region" description="Helical" evidence="8">
    <location>
        <begin position="57"/>
        <end position="77"/>
    </location>
</feature>
<dbReference type="PANTHER" id="PTHR33281:SF19">
    <property type="entry name" value="VOLTAGE-DEPENDENT ANION CHANNEL-FORMING PROTEIN YNEE"/>
    <property type="match status" value="1"/>
</dbReference>
<dbReference type="GO" id="GO:0006811">
    <property type="term" value="P:monoatomic ion transport"/>
    <property type="evidence" value="ECO:0007669"/>
    <property type="project" value="UniProtKB-KW"/>
</dbReference>
<keyword evidence="2" id="KW-0813">Transport</keyword>
<evidence type="ECO:0000256" key="2">
    <source>
        <dbReference type="ARBA" id="ARBA00022448"/>
    </source>
</evidence>
<dbReference type="EMBL" id="JAKCXM010000055">
    <property type="protein sequence ID" value="KAJ0404831.1"/>
    <property type="molecule type" value="Genomic_DNA"/>
</dbReference>
<keyword evidence="10" id="KW-1185">Reference proteome</keyword>
<evidence type="ECO:0000256" key="4">
    <source>
        <dbReference type="ARBA" id="ARBA00022692"/>
    </source>
</evidence>
<feature type="transmembrane region" description="Helical" evidence="8">
    <location>
        <begin position="83"/>
        <end position="103"/>
    </location>
</feature>
<dbReference type="InterPro" id="IPR044669">
    <property type="entry name" value="YneE/VCCN1/2-like"/>
</dbReference>